<dbReference type="SUPFAM" id="SSF47413">
    <property type="entry name" value="lambda repressor-like DNA-binding domains"/>
    <property type="match status" value="1"/>
</dbReference>
<keyword evidence="2" id="KW-0805">Transcription regulation</keyword>
<evidence type="ECO:0000313" key="7">
    <source>
        <dbReference type="Proteomes" id="UP000249204"/>
    </source>
</evidence>
<dbReference type="Proteomes" id="UP000249204">
    <property type="component" value="Unassembled WGS sequence"/>
</dbReference>
<evidence type="ECO:0000256" key="2">
    <source>
        <dbReference type="ARBA" id="ARBA00023015"/>
    </source>
</evidence>
<organism evidence="6 7">
    <name type="scientific">Paenibacillus silvae</name>
    <dbReference type="NCBI Taxonomy" id="1325358"/>
    <lineage>
        <taxon>Bacteria</taxon>
        <taxon>Bacillati</taxon>
        <taxon>Bacillota</taxon>
        <taxon>Bacilli</taxon>
        <taxon>Bacillales</taxon>
        <taxon>Paenibacillaceae</taxon>
        <taxon>Paenibacillus</taxon>
    </lineage>
</organism>
<evidence type="ECO:0000256" key="4">
    <source>
        <dbReference type="ARBA" id="ARBA00023163"/>
    </source>
</evidence>
<dbReference type="PANTHER" id="PTHR30146:SF148">
    <property type="entry name" value="HTH-TYPE TRANSCRIPTIONAL REPRESSOR PURR-RELATED"/>
    <property type="match status" value="1"/>
</dbReference>
<protein>
    <recommendedName>
        <fullName evidence="5">HTH lacI-type domain-containing protein</fullName>
    </recommendedName>
</protein>
<dbReference type="PROSITE" id="PS50932">
    <property type="entry name" value="HTH_LACI_2"/>
    <property type="match status" value="1"/>
</dbReference>
<dbReference type="Pfam" id="PF13377">
    <property type="entry name" value="Peripla_BP_3"/>
    <property type="match status" value="1"/>
</dbReference>
<dbReference type="SMART" id="SM00354">
    <property type="entry name" value="HTH_LACI"/>
    <property type="match status" value="1"/>
</dbReference>
<keyword evidence="1" id="KW-0678">Repressor</keyword>
<dbReference type="GO" id="GO:0003700">
    <property type="term" value="F:DNA-binding transcription factor activity"/>
    <property type="evidence" value="ECO:0007669"/>
    <property type="project" value="TreeGrafter"/>
</dbReference>
<gene>
    <name evidence="6" type="ORF">DN757_18150</name>
</gene>
<name>A0A2W6NE60_9BACL</name>
<dbReference type="SUPFAM" id="SSF53822">
    <property type="entry name" value="Periplasmic binding protein-like I"/>
    <property type="match status" value="1"/>
</dbReference>
<dbReference type="Gene3D" id="1.10.260.40">
    <property type="entry name" value="lambda repressor-like DNA-binding domains"/>
    <property type="match status" value="1"/>
</dbReference>
<evidence type="ECO:0000313" key="6">
    <source>
        <dbReference type="EMBL" id="PZT54242.1"/>
    </source>
</evidence>
<dbReference type="Gene3D" id="3.40.50.2300">
    <property type="match status" value="2"/>
</dbReference>
<comment type="caution">
    <text evidence="6">The sequence shown here is derived from an EMBL/GenBank/DDBJ whole genome shotgun (WGS) entry which is preliminary data.</text>
</comment>
<dbReference type="InterPro" id="IPR010982">
    <property type="entry name" value="Lambda_DNA-bd_dom_sf"/>
</dbReference>
<feature type="domain" description="HTH lacI-type" evidence="5">
    <location>
        <begin position="30"/>
        <end position="82"/>
    </location>
</feature>
<reference evidence="6 7" key="1">
    <citation type="submission" date="2018-06" db="EMBL/GenBank/DDBJ databases">
        <title>Isolation of heavy metals resistant Paenibacillus silvae NC2 from Gold-Copper mine in ZiJin, China.</title>
        <authorList>
            <person name="Xu J."/>
            <person name="Mazhar H.S."/>
            <person name="Rensing C."/>
        </authorList>
    </citation>
    <scope>NUCLEOTIDE SEQUENCE [LARGE SCALE GENOMIC DNA]</scope>
    <source>
        <strain evidence="6 7">NC2</strain>
    </source>
</reference>
<dbReference type="PANTHER" id="PTHR30146">
    <property type="entry name" value="LACI-RELATED TRANSCRIPTIONAL REPRESSOR"/>
    <property type="match status" value="1"/>
</dbReference>
<dbReference type="InterPro" id="IPR000843">
    <property type="entry name" value="HTH_LacI"/>
</dbReference>
<dbReference type="Pfam" id="PF00356">
    <property type="entry name" value="LacI"/>
    <property type="match status" value="1"/>
</dbReference>
<evidence type="ECO:0000256" key="1">
    <source>
        <dbReference type="ARBA" id="ARBA00022491"/>
    </source>
</evidence>
<evidence type="ECO:0000256" key="3">
    <source>
        <dbReference type="ARBA" id="ARBA00023125"/>
    </source>
</evidence>
<dbReference type="GO" id="GO:0000976">
    <property type="term" value="F:transcription cis-regulatory region binding"/>
    <property type="evidence" value="ECO:0007669"/>
    <property type="project" value="TreeGrafter"/>
</dbReference>
<evidence type="ECO:0000259" key="5">
    <source>
        <dbReference type="PROSITE" id="PS50932"/>
    </source>
</evidence>
<keyword evidence="3" id="KW-0238">DNA-binding</keyword>
<dbReference type="AlphaFoldDB" id="A0A2W6NE60"/>
<sequence>MYVNSHFFQLFEKQVIYMSYKRSNDMSRKVSIQTLADQLGLSKYAVSRALSGKTGVSESTRARVLELARALGYRQNTPGSASHPAGANPTNAAEPPFVLICMNQLNRGEPHYWQRVLSGIISGCNEQGWHHVIVSPSLDMPAKDITPEKAIAPHLDWTRCAGIIVMGAFPHTVLQTLAQTGRPMILVDHQEPLLNCDTISHDNLEAGITAARYLMSKQCRRIGLITDVGRAASFAQRKIGIELALNHFHTEAKEKASFQAWNVAYENGRWVDKLAAAIERLPVEERPDAWIGVNDDIALQWMHRLQQMGISVPGHCLVIGIDNVYTAATSSPPLTTVHLCKEELGQRAVEALQRRIERPGTPKETVMLSTTLIPRESA</sequence>
<keyword evidence="4" id="KW-0804">Transcription</keyword>
<accession>A0A2W6NE60</accession>
<dbReference type="CDD" id="cd01392">
    <property type="entry name" value="HTH_LacI"/>
    <property type="match status" value="1"/>
</dbReference>
<proteinExistence type="predicted"/>
<dbReference type="InterPro" id="IPR028082">
    <property type="entry name" value="Peripla_BP_I"/>
</dbReference>
<dbReference type="EMBL" id="QKWW01000051">
    <property type="protein sequence ID" value="PZT54242.1"/>
    <property type="molecule type" value="Genomic_DNA"/>
</dbReference>
<dbReference type="InterPro" id="IPR046335">
    <property type="entry name" value="LacI/GalR-like_sensor"/>
</dbReference>